<sequence length="388" mass="44571">MQHHPWNTLSVEEINHLMKDIPISWWIAGGWALDLHYGKQTRKHEDMDILISSKDFSVLKKYLNDSYEFFIAYNGILTKLEDSEKRTGTSDSLWVRKKHGTSWLFEIMLIETEDNEWIYKRDNQIRRPVNEIGITTNDGIPYIKPEIQLLYKGGSSVIREKDNKDLERLLPVLKKREIKWLYHSLSQQFNGKHPWLETINNKIKGLPVHALIIGGTGMISGASLWLADSSKVSIVARNEAKMDRVMNKSNPDSSINPLFVDYRDSAALKEKIKAAIIQNGPIDLVIAWIHSNSNNALDIISYEVAKKSPSWKLYHVLGSNSNLNQMKNAAAKIYPGCQYRQIQLGFILGKEHSRWLTNQEISHGIIDAVAYDREVKIIGTVEPWEKRP</sequence>
<reference evidence="2" key="1">
    <citation type="journal article" date="2019" name="Int. J. Syst. Evol. Microbiol.">
        <title>The Global Catalogue of Microorganisms (GCM) 10K type strain sequencing project: providing services to taxonomists for standard genome sequencing and annotation.</title>
        <authorList>
            <consortium name="The Broad Institute Genomics Platform"/>
            <consortium name="The Broad Institute Genome Sequencing Center for Infectious Disease"/>
            <person name="Wu L."/>
            <person name="Ma J."/>
        </authorList>
    </citation>
    <scope>NUCLEOTIDE SEQUENCE [LARGE SCALE GENOMIC DNA]</scope>
    <source>
        <strain evidence="2">CCUG 56608</strain>
    </source>
</reference>
<dbReference type="Gene3D" id="3.30.460.40">
    <property type="match status" value="1"/>
</dbReference>
<evidence type="ECO:0000313" key="1">
    <source>
        <dbReference type="EMBL" id="MFD1064829.1"/>
    </source>
</evidence>
<dbReference type="RefSeq" id="WP_379590320.1">
    <property type="nucleotide sequence ID" value="NZ_JBHTKK010000002.1"/>
</dbReference>
<proteinExistence type="predicted"/>
<organism evidence="1 2">
    <name type="scientific">Oceanobacillus locisalsi</name>
    <dbReference type="NCBI Taxonomy" id="546107"/>
    <lineage>
        <taxon>Bacteria</taxon>
        <taxon>Bacillati</taxon>
        <taxon>Bacillota</taxon>
        <taxon>Bacilli</taxon>
        <taxon>Bacillales</taxon>
        <taxon>Bacillaceae</taxon>
        <taxon>Oceanobacillus</taxon>
    </lineage>
</organism>
<gene>
    <name evidence="1" type="ORF">ACFQ19_02215</name>
</gene>
<dbReference type="InterPro" id="IPR019646">
    <property type="entry name" value="Aminoglyc_AdlTrfase"/>
</dbReference>
<accession>A0ABW3NDE6</accession>
<dbReference type="Proteomes" id="UP001597041">
    <property type="component" value="Unassembled WGS sequence"/>
</dbReference>
<dbReference type="Pfam" id="PF10706">
    <property type="entry name" value="Aminoglyc_resit"/>
    <property type="match status" value="1"/>
</dbReference>
<name>A0ABW3NDE6_9BACI</name>
<protein>
    <submittedName>
        <fullName evidence="1">Nucleotidyltransferase domain-containing protein</fullName>
    </submittedName>
</protein>
<evidence type="ECO:0000313" key="2">
    <source>
        <dbReference type="Proteomes" id="UP001597041"/>
    </source>
</evidence>
<keyword evidence="2" id="KW-1185">Reference proteome</keyword>
<dbReference type="NCBIfam" id="NF006168">
    <property type="entry name" value="PRK08309.1"/>
    <property type="match status" value="1"/>
</dbReference>
<comment type="caution">
    <text evidence="1">The sequence shown here is derived from an EMBL/GenBank/DDBJ whole genome shotgun (WGS) entry which is preliminary data.</text>
</comment>
<dbReference type="EMBL" id="JBHTKK010000002">
    <property type="protein sequence ID" value="MFD1064829.1"/>
    <property type="molecule type" value="Genomic_DNA"/>
</dbReference>